<feature type="compositionally biased region" description="Basic residues" evidence="1">
    <location>
        <begin position="137"/>
        <end position="158"/>
    </location>
</feature>
<evidence type="ECO:0000313" key="3">
    <source>
        <dbReference type="Proteomes" id="UP001163823"/>
    </source>
</evidence>
<dbReference type="PANTHER" id="PTHR23148:SF0">
    <property type="entry name" value="SERINE_ARGININE REPETITIVE MATRIX PROTEIN 1"/>
    <property type="match status" value="1"/>
</dbReference>
<dbReference type="GO" id="GO:0003723">
    <property type="term" value="F:RNA binding"/>
    <property type="evidence" value="ECO:0007669"/>
    <property type="project" value="TreeGrafter"/>
</dbReference>
<dbReference type="GO" id="GO:0048024">
    <property type="term" value="P:regulation of mRNA splicing, via spliceosome"/>
    <property type="evidence" value="ECO:0007669"/>
    <property type="project" value="TreeGrafter"/>
</dbReference>
<feature type="compositionally biased region" description="Basic residues" evidence="1">
    <location>
        <begin position="516"/>
        <end position="540"/>
    </location>
</feature>
<dbReference type="EMBL" id="JARAOO010000001">
    <property type="protein sequence ID" value="KAJ7980811.1"/>
    <property type="molecule type" value="Genomic_DNA"/>
</dbReference>
<feature type="region of interest" description="Disordered" evidence="1">
    <location>
        <begin position="1"/>
        <end position="576"/>
    </location>
</feature>
<feature type="compositionally biased region" description="Basic and acidic residues" evidence="1">
    <location>
        <begin position="310"/>
        <end position="349"/>
    </location>
</feature>
<feature type="compositionally biased region" description="Low complexity" evidence="1">
    <location>
        <begin position="17"/>
        <end position="30"/>
    </location>
</feature>
<feature type="compositionally biased region" description="Low complexity" evidence="1">
    <location>
        <begin position="206"/>
        <end position="221"/>
    </location>
</feature>
<feature type="compositionally biased region" description="Basic and acidic residues" evidence="1">
    <location>
        <begin position="367"/>
        <end position="381"/>
    </location>
</feature>
<dbReference type="Proteomes" id="UP001163823">
    <property type="component" value="Chromosome 1"/>
</dbReference>
<dbReference type="GO" id="GO:0005681">
    <property type="term" value="C:spliceosomal complex"/>
    <property type="evidence" value="ECO:0007669"/>
    <property type="project" value="TreeGrafter"/>
</dbReference>
<dbReference type="KEGG" id="qsa:O6P43_000170"/>
<feature type="compositionally biased region" description="Polar residues" evidence="1">
    <location>
        <begin position="225"/>
        <end position="243"/>
    </location>
</feature>
<feature type="compositionally biased region" description="Basic and acidic residues" evidence="1">
    <location>
        <begin position="462"/>
        <end position="472"/>
    </location>
</feature>
<feature type="compositionally biased region" description="Basic residues" evidence="1">
    <location>
        <begin position="1"/>
        <end position="16"/>
    </location>
</feature>
<evidence type="ECO:0000256" key="1">
    <source>
        <dbReference type="SAM" id="MobiDB-lite"/>
    </source>
</evidence>
<protein>
    <submittedName>
        <fullName evidence="2">Serine/arginine repetitive matrix protein 1</fullName>
    </submittedName>
</protein>
<feature type="compositionally biased region" description="Low complexity" evidence="1">
    <location>
        <begin position="350"/>
        <end position="359"/>
    </location>
</feature>
<dbReference type="InterPro" id="IPR052225">
    <property type="entry name" value="Ser/Arg_repetitive_matrix"/>
</dbReference>
<feature type="compositionally biased region" description="Basic and acidic residues" evidence="1">
    <location>
        <begin position="567"/>
        <end position="576"/>
    </location>
</feature>
<organism evidence="2 3">
    <name type="scientific">Quillaja saponaria</name>
    <name type="common">Soap bark tree</name>
    <dbReference type="NCBI Taxonomy" id="32244"/>
    <lineage>
        <taxon>Eukaryota</taxon>
        <taxon>Viridiplantae</taxon>
        <taxon>Streptophyta</taxon>
        <taxon>Embryophyta</taxon>
        <taxon>Tracheophyta</taxon>
        <taxon>Spermatophyta</taxon>
        <taxon>Magnoliopsida</taxon>
        <taxon>eudicotyledons</taxon>
        <taxon>Gunneridae</taxon>
        <taxon>Pentapetalae</taxon>
        <taxon>rosids</taxon>
        <taxon>fabids</taxon>
        <taxon>Fabales</taxon>
        <taxon>Quillajaceae</taxon>
        <taxon>Quillaja</taxon>
    </lineage>
</organism>
<evidence type="ECO:0000313" key="2">
    <source>
        <dbReference type="EMBL" id="KAJ7980811.1"/>
    </source>
</evidence>
<comment type="caution">
    <text evidence="2">The sequence shown here is derived from an EMBL/GenBank/DDBJ whole genome shotgun (WGS) entry which is preliminary data.</text>
</comment>
<sequence>MYRSPRRRIVSPRRRPSPWGSRSPRRGFSYSRRRSRSLSRDRSPSPVRHRLHSPVRRRSPSPYRRRRSPSLVRRRRSPSPMRQRRSLSPARRRYPSPVQHRSRSPVRRRLRSPVRRRSRSPVQRRSPSPVRNESRSPLRRRYSRHRSPSPSQRRRPPIPKRSPTPPHRRSSSLDDRDSQSPVRKKSPKYRRSHGQSSREQIRIRESLSPISHLPSSSSRSPQIDKVQNSSHNKDQGSLSSPENSPILRGSAQARNKTISEDSRSISPYESPQRQRRGRSPDESLSPPRIPRQQKPRHDGPETSEEGEETNYSRENRGHTSKIEKRSMHEPLVSKRKDLTTKLSYKEHLSSETSSLASELYTRSGNMDLRRKDQVIKIDKSSGKGVHPGTPGQQKSPVNKEYLQGERQHMPSGEGRRSDEKNKSHSNHSKDSGQHHKTEAIPDSVGRIDHGKRKTSYDPGSEESDKNKREGKDKRKHRRSERKQVDSDDSYSYESELEGKKEAKRRKKEERKLRKEERRRRREERRRRKEERRSGKLKMKNKRDDYDSDSEDAERKVAHPSDDEESPSEQKKLEIELRKKALESLNAKRGISS</sequence>
<gene>
    <name evidence="2" type="ORF">O6P43_000170</name>
</gene>
<proteinExistence type="predicted"/>
<feature type="compositionally biased region" description="Basic residues" evidence="1">
    <location>
        <begin position="182"/>
        <end position="193"/>
    </location>
</feature>
<feature type="compositionally biased region" description="Low complexity" evidence="1">
    <location>
        <begin position="120"/>
        <end position="131"/>
    </location>
</feature>
<reference evidence="2 3" key="1">
    <citation type="journal article" date="2023" name="Science">
        <title>Elucidation of the pathway for biosynthesis of saponin adjuvants from the soapbark tree.</title>
        <authorList>
            <person name="Reed J."/>
            <person name="Orme A."/>
            <person name="El-Demerdash A."/>
            <person name="Owen C."/>
            <person name="Martin L.B.B."/>
            <person name="Misra R.C."/>
            <person name="Kikuchi S."/>
            <person name="Rejzek M."/>
            <person name="Martin A.C."/>
            <person name="Harkess A."/>
            <person name="Leebens-Mack J."/>
            <person name="Louveau T."/>
            <person name="Stephenson M.J."/>
            <person name="Osbourn A."/>
        </authorList>
    </citation>
    <scope>NUCLEOTIDE SEQUENCE [LARGE SCALE GENOMIC DNA]</scope>
    <source>
        <strain evidence="2">S10</strain>
    </source>
</reference>
<feature type="compositionally biased region" description="Basic and acidic residues" evidence="1">
    <location>
        <begin position="402"/>
        <end position="439"/>
    </location>
</feature>
<feature type="compositionally biased region" description="Basic residues" evidence="1">
    <location>
        <begin position="47"/>
        <end position="119"/>
    </location>
</feature>
<keyword evidence="3" id="KW-1185">Reference proteome</keyword>
<dbReference type="PANTHER" id="PTHR23148">
    <property type="entry name" value="SERINE/ARGININE REGULATED NUCLEAR MATRIX PROTEIN"/>
    <property type="match status" value="1"/>
</dbReference>
<name>A0AAD7VLY1_QUISA</name>
<accession>A0AAD7VLY1</accession>
<dbReference type="AlphaFoldDB" id="A0AAD7VLY1"/>